<evidence type="ECO:0000259" key="6">
    <source>
        <dbReference type="Pfam" id="PF13001"/>
    </source>
</evidence>
<dbReference type="Proteomes" id="UP000738325">
    <property type="component" value="Unassembled WGS sequence"/>
</dbReference>
<dbReference type="PANTHER" id="PTHR23346">
    <property type="entry name" value="TRANSLATIONAL ACTIVATOR GCN1-RELATED"/>
    <property type="match status" value="1"/>
</dbReference>
<dbReference type="GO" id="GO:0036503">
    <property type="term" value="P:ERAD pathway"/>
    <property type="evidence" value="ECO:0007669"/>
    <property type="project" value="TreeGrafter"/>
</dbReference>
<dbReference type="Gene3D" id="1.25.10.10">
    <property type="entry name" value="Leucine-rich Repeat Variant"/>
    <property type="match status" value="4"/>
</dbReference>
<dbReference type="GO" id="GO:0005737">
    <property type="term" value="C:cytoplasm"/>
    <property type="evidence" value="ECO:0007669"/>
    <property type="project" value="UniProtKB-SubCell"/>
</dbReference>
<dbReference type="Pfam" id="PF23731">
    <property type="entry name" value="ARM_ECM29_C"/>
    <property type="match status" value="1"/>
</dbReference>
<evidence type="ECO:0008006" key="11">
    <source>
        <dbReference type="Google" id="ProtNLM"/>
    </source>
</evidence>
<dbReference type="GO" id="GO:0060090">
    <property type="term" value="F:molecular adaptor activity"/>
    <property type="evidence" value="ECO:0007669"/>
    <property type="project" value="InterPro"/>
</dbReference>
<evidence type="ECO:0000313" key="10">
    <source>
        <dbReference type="Proteomes" id="UP000738325"/>
    </source>
</evidence>
<feature type="domain" description="Proteasome component Ecm29 N-terminal" evidence="6">
    <location>
        <begin position="13"/>
        <end position="537"/>
    </location>
</feature>
<feature type="compositionally biased region" description="Low complexity" evidence="5">
    <location>
        <begin position="197"/>
        <end position="217"/>
    </location>
</feature>
<gene>
    <name evidence="9" type="ORF">BGZ99_001565</name>
</gene>
<reference evidence="9" key="1">
    <citation type="journal article" date="2020" name="Fungal Divers.">
        <title>Resolving the Mortierellaceae phylogeny through synthesis of multi-gene phylogenetics and phylogenomics.</title>
        <authorList>
            <person name="Vandepol N."/>
            <person name="Liber J."/>
            <person name="Desiro A."/>
            <person name="Na H."/>
            <person name="Kennedy M."/>
            <person name="Barry K."/>
            <person name="Grigoriev I.V."/>
            <person name="Miller A.N."/>
            <person name="O'Donnell K."/>
            <person name="Stajich J.E."/>
            <person name="Bonito G."/>
        </authorList>
    </citation>
    <scope>NUCLEOTIDE SEQUENCE</scope>
    <source>
        <strain evidence="9">REB-010B</strain>
    </source>
</reference>
<dbReference type="GO" id="GO:0005634">
    <property type="term" value="C:nucleus"/>
    <property type="evidence" value="ECO:0007669"/>
    <property type="project" value="TreeGrafter"/>
</dbReference>
<dbReference type="Pfam" id="PF24492">
    <property type="entry name" value="HEAT_ECM29"/>
    <property type="match status" value="1"/>
</dbReference>
<keyword evidence="3" id="KW-0677">Repeat</keyword>
<dbReference type="PANTHER" id="PTHR23346:SF19">
    <property type="entry name" value="PROTEASOME ADAPTER AND SCAFFOLD PROTEIN ECM29"/>
    <property type="match status" value="1"/>
</dbReference>
<dbReference type="InterPro" id="IPR024372">
    <property type="entry name" value="Ecm29_N"/>
</dbReference>
<feature type="region of interest" description="Disordered" evidence="5">
    <location>
        <begin position="184"/>
        <end position="222"/>
    </location>
</feature>
<comment type="subcellular location">
    <subcellularLocation>
        <location evidence="1">Cytoplasm</location>
    </subcellularLocation>
</comment>
<dbReference type="InterPro" id="IPR055444">
    <property type="entry name" value="ARM_ECM29"/>
</dbReference>
<comment type="caution">
    <text evidence="9">The sequence shown here is derived from an EMBL/GenBank/DDBJ whole genome shotgun (WGS) entry which is preliminary data.</text>
</comment>
<evidence type="ECO:0000313" key="9">
    <source>
        <dbReference type="EMBL" id="KAG0324679.1"/>
    </source>
</evidence>
<accession>A0A9P6RTD7</accession>
<proteinExistence type="predicted"/>
<evidence type="ECO:0000256" key="2">
    <source>
        <dbReference type="ARBA" id="ARBA00022490"/>
    </source>
</evidence>
<dbReference type="Pfam" id="PF23702">
    <property type="entry name" value="ARM_ECM29"/>
    <property type="match status" value="1"/>
</dbReference>
<dbReference type="GO" id="GO:0000502">
    <property type="term" value="C:proteasome complex"/>
    <property type="evidence" value="ECO:0007669"/>
    <property type="project" value="UniProtKB-KW"/>
</dbReference>
<dbReference type="InterPro" id="IPR016024">
    <property type="entry name" value="ARM-type_fold"/>
</dbReference>
<feature type="compositionally biased region" description="Polar residues" evidence="5">
    <location>
        <begin position="184"/>
        <end position="196"/>
    </location>
</feature>
<dbReference type="EMBL" id="JAAAIP010000140">
    <property type="protein sequence ID" value="KAG0324679.1"/>
    <property type="molecule type" value="Genomic_DNA"/>
</dbReference>
<name>A0A9P6RTD7_9FUNG</name>
<evidence type="ECO:0000256" key="4">
    <source>
        <dbReference type="ARBA" id="ARBA00022942"/>
    </source>
</evidence>
<dbReference type="Pfam" id="PF13001">
    <property type="entry name" value="ECM29_N"/>
    <property type="match status" value="1"/>
</dbReference>
<dbReference type="InterPro" id="IPR055443">
    <property type="entry name" value="HEAT_ECM29"/>
</dbReference>
<evidence type="ECO:0000259" key="7">
    <source>
        <dbReference type="Pfam" id="PF23702"/>
    </source>
</evidence>
<keyword evidence="10" id="KW-1185">Reference proteome</keyword>
<organism evidence="9 10">
    <name type="scientific">Dissophora globulifera</name>
    <dbReference type="NCBI Taxonomy" id="979702"/>
    <lineage>
        <taxon>Eukaryota</taxon>
        <taxon>Fungi</taxon>
        <taxon>Fungi incertae sedis</taxon>
        <taxon>Mucoromycota</taxon>
        <taxon>Mortierellomycotina</taxon>
        <taxon>Mortierellomycetes</taxon>
        <taxon>Mortierellales</taxon>
        <taxon>Mortierellaceae</taxon>
        <taxon>Dissophora</taxon>
    </lineage>
</organism>
<dbReference type="InterPro" id="IPR011989">
    <property type="entry name" value="ARM-like"/>
</dbReference>
<dbReference type="GO" id="GO:0043248">
    <property type="term" value="P:proteasome assembly"/>
    <property type="evidence" value="ECO:0007669"/>
    <property type="project" value="InterPro"/>
</dbReference>
<feature type="domain" description="Proteasome adapter and scaffold protein ECM29 HEAT-repeat" evidence="8">
    <location>
        <begin position="1318"/>
        <end position="1472"/>
    </location>
</feature>
<dbReference type="SUPFAM" id="SSF48371">
    <property type="entry name" value="ARM repeat"/>
    <property type="match status" value="3"/>
</dbReference>
<evidence type="ECO:0000256" key="1">
    <source>
        <dbReference type="ARBA" id="ARBA00004496"/>
    </source>
</evidence>
<dbReference type="OrthoDB" id="16066at2759"/>
<feature type="domain" description="ECM29 ARM-like repeats" evidence="7">
    <location>
        <begin position="659"/>
        <end position="853"/>
    </location>
</feature>
<evidence type="ECO:0000256" key="3">
    <source>
        <dbReference type="ARBA" id="ARBA00022737"/>
    </source>
</evidence>
<sequence length="1854" mass="204347">MSMFHDPGWIELLDNVELRFALAETDAQLEKTLNTFLCPVLLKLASPAESVRAKVVGILTHINKRVRPKPSIKLPVTALLQQFSEQSSVLVKNFTLIYVEMGYERIPQEDKETALPNLIKGISRRPVAQQTTLTHMILPTLASIKQHNEDNTTSDPYEFATNPADAICLLNRLQDVLLYRQPTVGSHSASQQQSNEAAPSSSLAGSSSTQASSASAALPPPDGMSPQSVIYATYSGKAPWATTSELKNIKTGALRFVCSTTAFPDSLPLQVHLERFIALIAATGDAYYEASSMGEDGLKRIKLPDIEDKTVVDRLFQMYQGSNRGKPVPGHEDVFRQPSSNVVKLRIMGYLSKSKTASESFPSALQVSFDCPKTNTKLVMAGMAFVQWIARMSSEEALTPIAPVLVSGLLKYVHENEGTPGLESESAKGFAYVALGLISKRVPSIFRKDLSIVEGLFGQLATQPPNVKTYIQESLCTMLDAFQPIKVWATDADVERILSIVETNMNKDEHQARFCAVKYANGLFPFSDISSKYVCLMTIADEKLEIREEAKRGLTFPTARALEENTAASQKSILPDFTQLLELISLKSGKTAQSRLEAVQARPTYGKSFIMGFPSEVFIHILQFFRRLLITSADPDVIIEESSNEYEIQQFVFTPTTRKRVKEWLNEIWEQDCRIDNDQKTLSLYISFLETALNHQGPQDKTLHSTALTCLLELFSLAPSSLSQQYANRLGWFKPFIGSPKPESRHAVAHIIGIVGTDNLGEPTPQRDVFLQFLRELHAMAKDTSKQTTSEQRHGSILAIGFVLGRLFYRYPNKVFAIVPEAEVQEMVALIVEDLESKQNMFVSGASIALGEIGRYGVLPSKDGGVQKDIQKLIETAKTTKDIKTQEHAIAALGHIGVGNPDQALEILTFLYDFGPKQTKQAEVNFTIGEAIACIGAGWQCTVMDVFADVADQEPAKAEVSVSVMDGILHTILTDMGSSPKAGSKKAACIWLLSLVKFCSAHPSVKTQLPRIHTVFSNLLSDRDELTQEVASKGIGLVYELGDQSIRSQLVGSLVGMFGEGRKAAPKITGDTELFSGDALGQAPDGSSLSTYQSILSLASDMNQPELVYKFMHLASHNSMWQSRKGAAFGFSSIVSQAEAELKPHLATLIPRLYRYQYDPNPKVNEAMTSIWRALVKEPKKAVQEYFDIIIKDLLEGMGARAWRTRESSCLAMADLLQGRSVEEIEKYLEDIWTMSFRTLDDIKESVRAAAFKTCRALTLMTVKYCDPKNVSAAEGQRVLDIMIPFLVQKGLLSSAEEVSKFSLSTILKICKQAGSLLRSHIPTLVVSLLEGLTTMEPQMMNYLSFHTEKYQVSQEQLESSRLNAAKLSPMMEGIEASLENVDDTVMPVLTEQLLTTIKKAAGCAHLLVSICIKKPAVVRPFSDTILKTLGSALKDKSPAVRKSYAVAVGYLSRLVTDAALVKLIERLDGYYLDTEEEELRSIAAITAREISKNASDRFKGVASAILPTVYYGTFDANKDISGIWKEVWEEHTTGASTAVKLYAVEIVQLLSRQLTSSSWNAKKQSAQALKAMSEVMNMTGNMGTLLPLILDGLSGRTWQGKESIVELLPAAALSSKDYFADKPEKLQEIAKILLREAKKASKQYRRFAIDALGKFLDGFPAEVDYYVEVKPVLFKILENDDDSDDGGDDDEHEKPLQLMVMASASRALGMAWTTHPQLQEQHSSEFVSIVSKALVRNIWNVRSALLESLDKFVNKLALTPADAATTQSSVISESSLVLLLDSLAEGSLQDYKYVGLRTQGLELLKVLIKKIQGTSAKTPAVVTKVQELLSVARKDPLPSISEVAAVLESELQQ</sequence>
<evidence type="ECO:0000256" key="5">
    <source>
        <dbReference type="SAM" id="MobiDB-lite"/>
    </source>
</evidence>
<keyword evidence="2" id="KW-0963">Cytoplasm</keyword>
<evidence type="ECO:0000259" key="8">
    <source>
        <dbReference type="Pfam" id="PF24492"/>
    </source>
</evidence>
<keyword evidence="4" id="KW-0647">Proteasome</keyword>
<protein>
    <recommendedName>
        <fullName evidence="11">Proteasome component ECM29</fullName>
    </recommendedName>
</protein>